<dbReference type="RefSeq" id="WP_138987875.1">
    <property type="nucleotide sequence ID" value="NZ_CP043869.1"/>
</dbReference>
<dbReference type="AlphaFoldDB" id="A0A5P1RDN5"/>
<evidence type="ECO:0000313" key="4">
    <source>
        <dbReference type="Proteomes" id="UP000324760"/>
    </source>
</evidence>
<feature type="region of interest" description="Disordered" evidence="1">
    <location>
        <begin position="56"/>
        <end position="144"/>
    </location>
</feature>
<organism evidence="3 4">
    <name type="scientific">Neptunomonas concharum</name>
    <dbReference type="NCBI Taxonomy" id="1031538"/>
    <lineage>
        <taxon>Bacteria</taxon>
        <taxon>Pseudomonadati</taxon>
        <taxon>Pseudomonadota</taxon>
        <taxon>Gammaproteobacteria</taxon>
        <taxon>Oceanospirillales</taxon>
        <taxon>Oceanospirillaceae</taxon>
        <taxon>Neptunomonas</taxon>
    </lineage>
</organism>
<dbReference type="EMBL" id="CP043869">
    <property type="protein sequence ID" value="QEQ97760.1"/>
    <property type="molecule type" value="Genomic_DNA"/>
</dbReference>
<evidence type="ECO:0000313" key="3">
    <source>
        <dbReference type="EMBL" id="QEQ97760.1"/>
    </source>
</evidence>
<protein>
    <recommendedName>
        <fullName evidence="5">Chromosome partitioning protein ParB</fullName>
    </recommendedName>
</protein>
<sequence>MLKPVHRITTASLLFAGILLSTPALSAAACKGESQTTCSNSTSCYWVDAYKRSDGASVKGHCRAKPSASIKKSETKKAAAKNERPNEKAQSKAEGAKTTKAPEVKKTNKPKTDKQKTTSDKKSSKTNQDVKNKETKTNQKNTKQ</sequence>
<feature type="compositionally biased region" description="Basic and acidic residues" evidence="1">
    <location>
        <begin position="71"/>
        <end position="137"/>
    </location>
</feature>
<name>A0A5P1RDN5_9GAMM</name>
<dbReference type="KEGG" id="ncu:F0U83_14100"/>
<dbReference type="OrthoDB" id="346235at2"/>
<gene>
    <name evidence="3" type="ORF">F0U83_14100</name>
</gene>
<dbReference type="Proteomes" id="UP000324760">
    <property type="component" value="Chromosome"/>
</dbReference>
<proteinExistence type="predicted"/>
<feature type="signal peptide" evidence="2">
    <location>
        <begin position="1"/>
        <end position="26"/>
    </location>
</feature>
<evidence type="ECO:0000256" key="1">
    <source>
        <dbReference type="SAM" id="MobiDB-lite"/>
    </source>
</evidence>
<accession>A0A5P1RDN5</accession>
<evidence type="ECO:0008006" key="5">
    <source>
        <dbReference type="Google" id="ProtNLM"/>
    </source>
</evidence>
<evidence type="ECO:0000256" key="2">
    <source>
        <dbReference type="SAM" id="SignalP"/>
    </source>
</evidence>
<feature type="chain" id="PRO_5024805227" description="Chromosome partitioning protein ParB" evidence="2">
    <location>
        <begin position="27"/>
        <end position="144"/>
    </location>
</feature>
<reference evidence="3 4" key="1">
    <citation type="journal article" date="2019" name="Biochem. Eng. J.">
        <title>Metabolic engineering of the marine bacteria Neptunomonas concharum for the production of acetoin and meso-2,3-butanediol from acetate.</title>
        <authorList>
            <person name="Li W."/>
            <person name="Pu N."/>
            <person name="Liu C.-X."/>
            <person name="Yuan Q.-P."/>
            <person name="Li Z.-J."/>
        </authorList>
    </citation>
    <scope>NUCLEOTIDE SEQUENCE [LARGE SCALE GENOMIC DNA]</scope>
    <source>
        <strain evidence="3 4">JCM17730</strain>
    </source>
</reference>
<keyword evidence="4" id="KW-1185">Reference proteome</keyword>
<keyword evidence="2" id="KW-0732">Signal</keyword>
<dbReference type="PROSITE" id="PS51257">
    <property type="entry name" value="PROKAR_LIPOPROTEIN"/>
    <property type="match status" value="1"/>
</dbReference>